<gene>
    <name evidence="13" type="ORF">BpHYR1_000104</name>
</gene>
<dbReference type="EMBL" id="REGN01004405">
    <property type="protein sequence ID" value="RNA17674.1"/>
    <property type="molecule type" value="Genomic_DNA"/>
</dbReference>
<evidence type="ECO:0000313" key="13">
    <source>
        <dbReference type="EMBL" id="RNA17674.1"/>
    </source>
</evidence>
<evidence type="ECO:0000256" key="1">
    <source>
        <dbReference type="ARBA" id="ARBA00004123"/>
    </source>
</evidence>
<dbReference type="GO" id="GO:0015031">
    <property type="term" value="P:protein transport"/>
    <property type="evidence" value="ECO:0007669"/>
    <property type="project" value="UniProtKB-KW"/>
</dbReference>
<evidence type="ECO:0000256" key="4">
    <source>
        <dbReference type="ARBA" id="ARBA00016856"/>
    </source>
</evidence>
<keyword evidence="5" id="KW-0813">Transport</keyword>
<dbReference type="GO" id="GO:0006408">
    <property type="term" value="P:snRNA export from nucleus"/>
    <property type="evidence" value="ECO:0007669"/>
    <property type="project" value="InterPro"/>
</dbReference>
<dbReference type="InterPro" id="IPR038092">
    <property type="entry name" value="PHAX_RNA-binding_sf"/>
</dbReference>
<dbReference type="GO" id="GO:0003723">
    <property type="term" value="F:RNA binding"/>
    <property type="evidence" value="ECO:0007669"/>
    <property type="project" value="UniProtKB-KW"/>
</dbReference>
<dbReference type="STRING" id="10195.A0A3M7R2S9"/>
<keyword evidence="14" id="KW-1185">Reference proteome</keyword>
<feature type="compositionally biased region" description="Basic and acidic residues" evidence="11">
    <location>
        <begin position="208"/>
        <end position="217"/>
    </location>
</feature>
<dbReference type="AlphaFoldDB" id="A0A3M7R2S9"/>
<evidence type="ECO:0000256" key="3">
    <source>
        <dbReference type="ARBA" id="ARBA00006094"/>
    </source>
</evidence>
<feature type="domain" description="Phosphorylated adapter RNA export protein RNA-binding" evidence="12">
    <location>
        <begin position="109"/>
        <end position="189"/>
    </location>
</feature>
<dbReference type="InterPro" id="IPR019385">
    <property type="entry name" value="PHAX_RNA-binding_domain"/>
</dbReference>
<dbReference type="FunFam" id="1.10.10.1440:FF:000001">
    <property type="entry name" value="phosphorylated adapter RNA export protein-like"/>
    <property type="match status" value="1"/>
</dbReference>
<dbReference type="Gene3D" id="1.10.10.1440">
    <property type="entry name" value="PHAX RNA-binding domain"/>
    <property type="match status" value="1"/>
</dbReference>
<sequence length="239" mass="27594">MSKINLKKFNLWTDTLNEENLCETIGTIDFSEDQPKKERGVESYKFENKVQEKVIPRPKNQRRKKKIVRQETTCSSLDIGERLGPLISFDESKPRSHIRVSEIDTDDSVAKEISRILQEPKDDVIKRCVKILGKKKSLELLYATEDIESCGGIPTSDGYRRRTPGGVFFQLLKKDDTILSCQKSKIFIPDQERKKKQKALKRLRKPKRTSETKKAPNDEMEQNSGQDNNSTEKMICLDD</sequence>
<name>A0A3M7R2S9_BRAPC</name>
<feature type="region of interest" description="Disordered" evidence="11">
    <location>
        <begin position="190"/>
        <end position="239"/>
    </location>
</feature>
<dbReference type="PANTHER" id="PTHR13135">
    <property type="entry name" value="CYTOSOLIC RESINIFERATOXIN BINDING PROTEIN RBP-26"/>
    <property type="match status" value="1"/>
</dbReference>
<evidence type="ECO:0000256" key="2">
    <source>
        <dbReference type="ARBA" id="ARBA00004496"/>
    </source>
</evidence>
<dbReference type="InterPro" id="IPR039047">
    <property type="entry name" value="PHAX"/>
</dbReference>
<evidence type="ECO:0000259" key="12">
    <source>
        <dbReference type="Pfam" id="PF10258"/>
    </source>
</evidence>
<keyword evidence="6" id="KW-0963">Cytoplasm</keyword>
<evidence type="ECO:0000256" key="5">
    <source>
        <dbReference type="ARBA" id="ARBA00022448"/>
    </source>
</evidence>
<evidence type="ECO:0000256" key="11">
    <source>
        <dbReference type="SAM" id="MobiDB-lite"/>
    </source>
</evidence>
<evidence type="ECO:0000256" key="7">
    <source>
        <dbReference type="ARBA" id="ARBA00022884"/>
    </source>
</evidence>
<keyword evidence="9" id="KW-0539">Nucleus</keyword>
<dbReference type="Proteomes" id="UP000276133">
    <property type="component" value="Unassembled WGS sequence"/>
</dbReference>
<organism evidence="13 14">
    <name type="scientific">Brachionus plicatilis</name>
    <name type="common">Marine rotifer</name>
    <name type="synonym">Brachionus muelleri</name>
    <dbReference type="NCBI Taxonomy" id="10195"/>
    <lineage>
        <taxon>Eukaryota</taxon>
        <taxon>Metazoa</taxon>
        <taxon>Spiralia</taxon>
        <taxon>Gnathifera</taxon>
        <taxon>Rotifera</taxon>
        <taxon>Eurotatoria</taxon>
        <taxon>Monogononta</taxon>
        <taxon>Pseudotrocha</taxon>
        <taxon>Ploima</taxon>
        <taxon>Brachionidae</taxon>
        <taxon>Brachionus</taxon>
    </lineage>
</organism>
<accession>A0A3M7R2S9</accession>
<dbReference type="Pfam" id="PF10258">
    <property type="entry name" value="PHAX_RNA-bd"/>
    <property type="match status" value="1"/>
</dbReference>
<keyword evidence="7" id="KW-0694">RNA-binding</keyword>
<keyword evidence="8" id="KW-0653">Protein transport</keyword>
<evidence type="ECO:0000256" key="8">
    <source>
        <dbReference type="ARBA" id="ARBA00022927"/>
    </source>
</evidence>
<comment type="similarity">
    <text evidence="3">Belongs to the PHAX family.</text>
</comment>
<dbReference type="OrthoDB" id="20573at2759"/>
<feature type="compositionally biased region" description="Basic residues" evidence="11">
    <location>
        <begin position="194"/>
        <end position="207"/>
    </location>
</feature>
<proteinExistence type="inferred from homology"/>
<evidence type="ECO:0000256" key="10">
    <source>
        <dbReference type="ARBA" id="ARBA00030834"/>
    </source>
</evidence>
<evidence type="ECO:0000313" key="14">
    <source>
        <dbReference type="Proteomes" id="UP000276133"/>
    </source>
</evidence>
<evidence type="ECO:0000256" key="6">
    <source>
        <dbReference type="ARBA" id="ARBA00022490"/>
    </source>
</evidence>
<comment type="caution">
    <text evidence="13">The sequence shown here is derived from an EMBL/GenBank/DDBJ whole genome shotgun (WGS) entry which is preliminary data.</text>
</comment>
<protein>
    <recommendedName>
        <fullName evidence="4">Phosphorylated adapter RNA export protein</fullName>
    </recommendedName>
    <alternativeName>
        <fullName evidence="10">RNA U small nuclear RNA export adapter protein</fullName>
    </alternativeName>
</protein>
<dbReference type="GO" id="GO:0005634">
    <property type="term" value="C:nucleus"/>
    <property type="evidence" value="ECO:0007669"/>
    <property type="project" value="UniProtKB-SubCell"/>
</dbReference>
<feature type="compositionally biased region" description="Polar residues" evidence="11">
    <location>
        <begin position="222"/>
        <end position="232"/>
    </location>
</feature>
<dbReference type="GO" id="GO:0005737">
    <property type="term" value="C:cytoplasm"/>
    <property type="evidence" value="ECO:0007669"/>
    <property type="project" value="UniProtKB-SubCell"/>
</dbReference>
<evidence type="ECO:0000256" key="9">
    <source>
        <dbReference type="ARBA" id="ARBA00023242"/>
    </source>
</evidence>
<dbReference type="PANTHER" id="PTHR13135:SF0">
    <property type="entry name" value="PHOSPHORYLATED ADAPTER RNA EXPORT PROTEIN"/>
    <property type="match status" value="1"/>
</dbReference>
<comment type="subcellular location">
    <subcellularLocation>
        <location evidence="2">Cytoplasm</location>
    </subcellularLocation>
    <subcellularLocation>
        <location evidence="1">Nucleus</location>
    </subcellularLocation>
</comment>
<reference evidence="13 14" key="1">
    <citation type="journal article" date="2018" name="Sci. Rep.">
        <title>Genomic signatures of local adaptation to the degree of environmental predictability in rotifers.</title>
        <authorList>
            <person name="Franch-Gras L."/>
            <person name="Hahn C."/>
            <person name="Garcia-Roger E.M."/>
            <person name="Carmona M.J."/>
            <person name="Serra M."/>
            <person name="Gomez A."/>
        </authorList>
    </citation>
    <scope>NUCLEOTIDE SEQUENCE [LARGE SCALE GENOMIC DNA]</scope>
    <source>
        <strain evidence="13">HYR1</strain>
    </source>
</reference>